<keyword evidence="8" id="KW-0449">Lipoprotein</keyword>
<evidence type="ECO:0000256" key="4">
    <source>
        <dbReference type="ARBA" id="ARBA00022622"/>
    </source>
</evidence>
<dbReference type="AlphaFoldDB" id="A0ABD3SW10"/>
<keyword evidence="4" id="KW-0472">Membrane</keyword>
<sequence length="189" mass="19256">MANAKTTTSIAYPLIVAAVFLAALPFITGQSSPPAPTPLNPSPAPGPFTPAPSPAVDCFTYLVNLSDCLTFVENDSNLTKPDPGCCPELANLVDTKPICLCDLIGKSGQVGISVDVSRALRLPSVCNVTTPPVSLCAAIGVPVSFGPSEAPSPADPSPGSHDNGSSSILASNQHLLIGLAVVLITYSFN</sequence>
<evidence type="ECO:0000313" key="12">
    <source>
        <dbReference type="Proteomes" id="UP001634393"/>
    </source>
</evidence>
<feature type="signal peptide" evidence="9">
    <location>
        <begin position="1"/>
        <end position="29"/>
    </location>
</feature>
<dbReference type="InterPro" id="IPR036312">
    <property type="entry name" value="Bifun_inhib/LTP/seed_sf"/>
</dbReference>
<organism evidence="11 12">
    <name type="scientific">Penstemon smallii</name>
    <dbReference type="NCBI Taxonomy" id="265156"/>
    <lineage>
        <taxon>Eukaryota</taxon>
        <taxon>Viridiplantae</taxon>
        <taxon>Streptophyta</taxon>
        <taxon>Embryophyta</taxon>
        <taxon>Tracheophyta</taxon>
        <taxon>Spermatophyta</taxon>
        <taxon>Magnoliopsida</taxon>
        <taxon>eudicotyledons</taxon>
        <taxon>Gunneridae</taxon>
        <taxon>Pentapetalae</taxon>
        <taxon>asterids</taxon>
        <taxon>lamiids</taxon>
        <taxon>Lamiales</taxon>
        <taxon>Plantaginaceae</taxon>
        <taxon>Cheloneae</taxon>
        <taxon>Penstemon</taxon>
    </lineage>
</organism>
<gene>
    <name evidence="11" type="ORF">ACJIZ3_017455</name>
</gene>
<dbReference type="CDD" id="cd00010">
    <property type="entry name" value="AAI_LTSS"/>
    <property type="match status" value="1"/>
</dbReference>
<dbReference type="Proteomes" id="UP001634393">
    <property type="component" value="Unassembled WGS sequence"/>
</dbReference>
<dbReference type="InterPro" id="IPR043325">
    <property type="entry name" value="LTSS"/>
</dbReference>
<evidence type="ECO:0000256" key="6">
    <source>
        <dbReference type="ARBA" id="ARBA00023157"/>
    </source>
</evidence>
<feature type="domain" description="Bifunctional inhibitor/plant lipid transfer protein/seed storage helical" evidence="10">
    <location>
        <begin position="58"/>
        <end position="136"/>
    </location>
</feature>
<keyword evidence="7" id="KW-0325">Glycoprotein</keyword>
<dbReference type="GO" id="GO:0005886">
    <property type="term" value="C:plasma membrane"/>
    <property type="evidence" value="ECO:0007669"/>
    <property type="project" value="UniProtKB-SubCell"/>
</dbReference>
<evidence type="ECO:0000259" key="10">
    <source>
        <dbReference type="SMART" id="SM00499"/>
    </source>
</evidence>
<dbReference type="EMBL" id="JBJXBP010000005">
    <property type="protein sequence ID" value="KAL3828653.1"/>
    <property type="molecule type" value="Genomic_DNA"/>
</dbReference>
<protein>
    <recommendedName>
        <fullName evidence="10">Bifunctional inhibitor/plant lipid transfer protein/seed storage helical domain-containing protein</fullName>
    </recommendedName>
</protein>
<evidence type="ECO:0000256" key="2">
    <source>
        <dbReference type="ARBA" id="ARBA00009748"/>
    </source>
</evidence>
<reference evidence="11 12" key="1">
    <citation type="submission" date="2024-12" db="EMBL/GenBank/DDBJ databases">
        <title>The unique morphological basis and parallel evolutionary history of personate flowers in Penstemon.</title>
        <authorList>
            <person name="Depatie T.H."/>
            <person name="Wessinger C.A."/>
        </authorList>
    </citation>
    <scope>NUCLEOTIDE SEQUENCE [LARGE SCALE GENOMIC DNA]</scope>
    <source>
        <strain evidence="11">WTNN_2</strain>
        <tissue evidence="11">Leaf</tissue>
    </source>
</reference>
<keyword evidence="5 9" id="KW-0732">Signal</keyword>
<evidence type="ECO:0000256" key="1">
    <source>
        <dbReference type="ARBA" id="ARBA00004609"/>
    </source>
</evidence>
<keyword evidence="3" id="KW-1003">Cell membrane</keyword>
<keyword evidence="4" id="KW-0336">GPI-anchor</keyword>
<accession>A0ABD3SW10</accession>
<dbReference type="InterPro" id="IPR016140">
    <property type="entry name" value="Bifunc_inhib/LTP/seed_store"/>
</dbReference>
<evidence type="ECO:0000256" key="8">
    <source>
        <dbReference type="ARBA" id="ARBA00023288"/>
    </source>
</evidence>
<evidence type="ECO:0000256" key="5">
    <source>
        <dbReference type="ARBA" id="ARBA00022729"/>
    </source>
</evidence>
<dbReference type="Pfam" id="PF14368">
    <property type="entry name" value="LTP_2"/>
    <property type="match status" value="1"/>
</dbReference>
<comment type="caution">
    <text evidence="11">The sequence shown here is derived from an EMBL/GenBank/DDBJ whole genome shotgun (WGS) entry which is preliminary data.</text>
</comment>
<evidence type="ECO:0000256" key="7">
    <source>
        <dbReference type="ARBA" id="ARBA00023180"/>
    </source>
</evidence>
<comment type="subcellular location">
    <subcellularLocation>
        <location evidence="1">Cell membrane</location>
        <topology evidence="1">Lipid-anchor</topology>
        <topology evidence="1">GPI-anchor</topology>
    </subcellularLocation>
</comment>
<keyword evidence="12" id="KW-1185">Reference proteome</keyword>
<name>A0ABD3SW10_9LAMI</name>
<dbReference type="GO" id="GO:0098552">
    <property type="term" value="C:side of membrane"/>
    <property type="evidence" value="ECO:0007669"/>
    <property type="project" value="UniProtKB-KW"/>
</dbReference>
<feature type="chain" id="PRO_5044781865" description="Bifunctional inhibitor/plant lipid transfer protein/seed storage helical domain-containing protein" evidence="9">
    <location>
        <begin position="30"/>
        <end position="189"/>
    </location>
</feature>
<dbReference type="FunFam" id="1.10.110.10:FF:000001">
    <property type="entry name" value="Bifunctional inhibitor/lipid-transfer protein/seed storage 2S albumin superfamily protein"/>
    <property type="match status" value="1"/>
</dbReference>
<dbReference type="SUPFAM" id="SSF47699">
    <property type="entry name" value="Bifunctional inhibitor/lipid-transfer protein/seed storage 2S albumin"/>
    <property type="match status" value="1"/>
</dbReference>
<evidence type="ECO:0000256" key="9">
    <source>
        <dbReference type="SAM" id="SignalP"/>
    </source>
</evidence>
<evidence type="ECO:0000313" key="11">
    <source>
        <dbReference type="EMBL" id="KAL3828653.1"/>
    </source>
</evidence>
<comment type="similarity">
    <text evidence="2">Belongs to the plant LTP family.</text>
</comment>
<dbReference type="SMART" id="SM00499">
    <property type="entry name" value="AAI"/>
    <property type="match status" value="1"/>
</dbReference>
<evidence type="ECO:0000256" key="3">
    <source>
        <dbReference type="ARBA" id="ARBA00022475"/>
    </source>
</evidence>
<keyword evidence="6" id="KW-1015">Disulfide bond</keyword>
<dbReference type="PANTHER" id="PTHR33044">
    <property type="entry name" value="BIFUNCTIONAL INHIBITOR/LIPID-TRANSFER PROTEIN/SEED STORAGE 2S ALBUMIN SUPERFAMILY PROTEIN-RELATED"/>
    <property type="match status" value="1"/>
</dbReference>
<proteinExistence type="inferred from homology"/>
<dbReference type="Gene3D" id="1.10.110.10">
    <property type="entry name" value="Plant lipid-transfer and hydrophobic proteins"/>
    <property type="match status" value="1"/>
</dbReference>